<comment type="caution">
    <text evidence="10">The sequence shown here is derived from an EMBL/GenBank/DDBJ whole genome shotgun (WGS) entry which is preliminary data.</text>
</comment>
<dbReference type="InterPro" id="IPR020846">
    <property type="entry name" value="MFS_dom"/>
</dbReference>
<dbReference type="InterPro" id="IPR036259">
    <property type="entry name" value="MFS_trans_sf"/>
</dbReference>
<evidence type="ECO:0000256" key="8">
    <source>
        <dbReference type="SAM" id="Phobius"/>
    </source>
</evidence>
<protein>
    <recommendedName>
        <fullName evidence="9">Major facilitator superfamily (MFS) profile domain-containing protein</fullName>
    </recommendedName>
</protein>
<dbReference type="FunFam" id="1.20.1250.20:FF:000065">
    <property type="entry name" value="Putative MFS pantothenate transporter"/>
    <property type="match status" value="1"/>
</dbReference>
<keyword evidence="4 8" id="KW-1133">Transmembrane helix</keyword>
<evidence type="ECO:0000256" key="7">
    <source>
        <dbReference type="SAM" id="MobiDB-lite"/>
    </source>
</evidence>
<keyword evidence="5 8" id="KW-0472">Membrane</keyword>
<dbReference type="GO" id="GO:0016020">
    <property type="term" value="C:membrane"/>
    <property type="evidence" value="ECO:0007669"/>
    <property type="project" value="UniProtKB-SubCell"/>
</dbReference>
<evidence type="ECO:0000256" key="5">
    <source>
        <dbReference type="ARBA" id="ARBA00023136"/>
    </source>
</evidence>
<sequence length="520" mass="58789">MIGIQDSGCVRNDIHAVSDSDQAVFKTTADTATTLVDENLTNDHIDPKEERAFVWKLDLWFLTIGFLGYTFKYIDQTNINNAYVSGMKEDLNLYGNELNYFTTFFNVGYMIMLYPSCIIVSHFGPSEWLPTCELIWGILTCCLSTVTSYKQVCGLRFLIGFFESTAWPGYYTIISQWYMPHEVALRMSLYNIAQPTGAMLSGAMQGALSTNFEGLHGREGWRWAFIINGICTIAVALAAFFILPGYPEQPNPLTRFYLKPRDIEIALARGRRVGRKPQIGIKPKDFLRCFTFWQLWAFAITWPIGGNTVPSNYFNLWLKSLTNSDGTRRYTVAMLNYLPIVGQAVQLAAEVLFSGFSDHFQARLPFLLLHSVINITSLVILIIRPANEHAYMAGWYMNYIGDVSMMLLCSWASVNLQHEPQVRTVLFASGTMVTYLLNAFVPIAAYPAKEAPHWRIGAKLYLGFACAAAVAFVGIWWALRWEERKKRQRSGEKSTYDGSEKEGGEKVTTSSPKVIVPSER</sequence>
<feature type="transmembrane region" description="Helical" evidence="8">
    <location>
        <begin position="286"/>
        <end position="305"/>
    </location>
</feature>
<feature type="region of interest" description="Disordered" evidence="7">
    <location>
        <begin position="485"/>
        <end position="520"/>
    </location>
</feature>
<dbReference type="InterPro" id="IPR011701">
    <property type="entry name" value="MFS"/>
</dbReference>
<feature type="transmembrane region" description="Helical" evidence="8">
    <location>
        <begin position="98"/>
        <end position="122"/>
    </location>
</feature>
<evidence type="ECO:0000256" key="2">
    <source>
        <dbReference type="ARBA" id="ARBA00022448"/>
    </source>
</evidence>
<comment type="subcellular location">
    <subcellularLocation>
        <location evidence="1">Membrane</location>
        <topology evidence="1">Multi-pass membrane protein</topology>
    </subcellularLocation>
</comment>
<feature type="transmembrane region" description="Helical" evidence="8">
    <location>
        <begin position="426"/>
        <end position="448"/>
    </location>
</feature>
<feature type="transmembrane region" description="Helical" evidence="8">
    <location>
        <begin position="460"/>
        <end position="479"/>
    </location>
</feature>
<name>A0A8H7IX56_9PLEO</name>
<evidence type="ECO:0000256" key="3">
    <source>
        <dbReference type="ARBA" id="ARBA00022692"/>
    </source>
</evidence>
<feature type="transmembrane region" description="Helical" evidence="8">
    <location>
        <begin position="364"/>
        <end position="383"/>
    </location>
</feature>
<dbReference type="EMBL" id="RZGK01000022">
    <property type="protein sequence ID" value="KAF9691023.1"/>
    <property type="molecule type" value="Genomic_DNA"/>
</dbReference>
<dbReference type="Proteomes" id="UP000651452">
    <property type="component" value="Unassembled WGS sequence"/>
</dbReference>
<comment type="similarity">
    <text evidence="6">Belongs to the major facilitator superfamily. Allantoate permease family.</text>
</comment>
<feature type="transmembrane region" description="Helical" evidence="8">
    <location>
        <begin position="223"/>
        <end position="246"/>
    </location>
</feature>
<reference evidence="10" key="2">
    <citation type="submission" date="2020-09" db="EMBL/GenBank/DDBJ databases">
        <title>Reference genome assembly for Australian Ascochyta lentis isolate Al4.</title>
        <authorList>
            <person name="Lee R.C."/>
            <person name="Farfan-Caceres L.M."/>
            <person name="Debler J.W."/>
            <person name="Williams A.H."/>
            <person name="Henares B.M."/>
        </authorList>
    </citation>
    <scope>NUCLEOTIDE SEQUENCE</scope>
    <source>
        <strain evidence="10">Al4</strain>
    </source>
</reference>
<proteinExistence type="inferred from homology"/>
<organism evidence="10 11">
    <name type="scientific">Ascochyta lentis</name>
    <dbReference type="NCBI Taxonomy" id="205686"/>
    <lineage>
        <taxon>Eukaryota</taxon>
        <taxon>Fungi</taxon>
        <taxon>Dikarya</taxon>
        <taxon>Ascomycota</taxon>
        <taxon>Pezizomycotina</taxon>
        <taxon>Dothideomycetes</taxon>
        <taxon>Pleosporomycetidae</taxon>
        <taxon>Pleosporales</taxon>
        <taxon>Pleosporineae</taxon>
        <taxon>Didymellaceae</taxon>
        <taxon>Ascochyta</taxon>
    </lineage>
</organism>
<dbReference type="SUPFAM" id="SSF103473">
    <property type="entry name" value="MFS general substrate transporter"/>
    <property type="match status" value="1"/>
</dbReference>
<gene>
    <name evidence="10" type="ORF">EKO04_011158</name>
</gene>
<keyword evidence="2" id="KW-0813">Transport</keyword>
<evidence type="ECO:0000256" key="4">
    <source>
        <dbReference type="ARBA" id="ARBA00022989"/>
    </source>
</evidence>
<dbReference type="Gene3D" id="1.20.1250.20">
    <property type="entry name" value="MFS general substrate transporter like domains"/>
    <property type="match status" value="1"/>
</dbReference>
<feature type="domain" description="Major facilitator superfamily (MFS) profile" evidence="9">
    <location>
        <begin position="61"/>
        <end position="520"/>
    </location>
</feature>
<dbReference type="AlphaFoldDB" id="A0A8H7IX56"/>
<dbReference type="PANTHER" id="PTHR43791:SF64">
    <property type="entry name" value="MAJOR FACILITATOR SUPERFAMILY (MFS) PROFILE DOMAIN-CONTAINING PROTEIN"/>
    <property type="match status" value="1"/>
</dbReference>
<dbReference type="PANTHER" id="PTHR43791">
    <property type="entry name" value="PERMEASE-RELATED"/>
    <property type="match status" value="1"/>
</dbReference>
<dbReference type="GO" id="GO:0022857">
    <property type="term" value="F:transmembrane transporter activity"/>
    <property type="evidence" value="ECO:0007669"/>
    <property type="project" value="InterPro"/>
</dbReference>
<dbReference type="OrthoDB" id="3639251at2759"/>
<evidence type="ECO:0000313" key="11">
    <source>
        <dbReference type="Proteomes" id="UP000651452"/>
    </source>
</evidence>
<reference evidence="10" key="1">
    <citation type="submission" date="2018-12" db="EMBL/GenBank/DDBJ databases">
        <authorList>
            <person name="Syme R.A."/>
            <person name="Farfan-Caceres L."/>
            <person name="Lichtenzveig J."/>
        </authorList>
    </citation>
    <scope>NUCLEOTIDE SEQUENCE</scope>
    <source>
        <strain evidence="10">Al4</strain>
    </source>
</reference>
<keyword evidence="3 8" id="KW-0812">Transmembrane</keyword>
<evidence type="ECO:0000256" key="1">
    <source>
        <dbReference type="ARBA" id="ARBA00004141"/>
    </source>
</evidence>
<evidence type="ECO:0000259" key="9">
    <source>
        <dbReference type="PROSITE" id="PS50850"/>
    </source>
</evidence>
<dbReference type="PROSITE" id="PS50850">
    <property type="entry name" value="MFS"/>
    <property type="match status" value="1"/>
</dbReference>
<evidence type="ECO:0000256" key="6">
    <source>
        <dbReference type="ARBA" id="ARBA00037968"/>
    </source>
</evidence>
<feature type="transmembrane region" description="Helical" evidence="8">
    <location>
        <begin position="330"/>
        <end position="352"/>
    </location>
</feature>
<accession>A0A8H7IX56</accession>
<evidence type="ECO:0000313" key="10">
    <source>
        <dbReference type="EMBL" id="KAF9691023.1"/>
    </source>
</evidence>
<keyword evidence="11" id="KW-1185">Reference proteome</keyword>
<feature type="compositionally biased region" description="Basic and acidic residues" evidence="7">
    <location>
        <begin position="485"/>
        <end position="505"/>
    </location>
</feature>
<dbReference type="Pfam" id="PF07690">
    <property type="entry name" value="MFS_1"/>
    <property type="match status" value="1"/>
</dbReference>